<keyword evidence="3" id="KW-0378">Hydrolase</keyword>
<keyword evidence="2 4" id="KW-0479">Metal-binding</keyword>
<dbReference type="OrthoDB" id="9810005at2"/>
<dbReference type="RefSeq" id="WP_124704320.1">
    <property type="nucleotide sequence ID" value="NZ_BGOW01000012.1"/>
</dbReference>
<keyword evidence="6" id="KW-1185">Reference proteome</keyword>
<dbReference type="AlphaFoldDB" id="A0A401JD48"/>
<dbReference type="GO" id="GO:0046872">
    <property type="term" value="F:metal ion binding"/>
    <property type="evidence" value="ECO:0007669"/>
    <property type="project" value="UniProtKB-KW"/>
</dbReference>
<dbReference type="SUPFAM" id="SSF51556">
    <property type="entry name" value="Metallo-dependent hydrolases"/>
    <property type="match status" value="1"/>
</dbReference>
<dbReference type="PROSITE" id="PS01137">
    <property type="entry name" value="TATD_1"/>
    <property type="match status" value="1"/>
</dbReference>
<sequence length="264" mass="29166">MNIIDTHCHLDAAEFDTDRDTVAAQAWSAGVKTIVVPAVQYTNFSAVLAACQRYPGCVPALGLHPMYIHAHLPEHLILLRAAIERQRPVAIGEIGLDFFVPDLDAATQEYFFTEQLKIARDFDLPVLLHSRRANDQVLKQLRRFGIRRGIAHAFSGSRQQAEAFIRQGFKLGFGGAMTYTRASNLRRLAAELPPEALVLETDAPDMAPAWLHSKRNGPEQLPRIAAVLAELRGITPDMVMHITSKNACAVLSLQLETISQHGST</sequence>
<evidence type="ECO:0000256" key="4">
    <source>
        <dbReference type="PIRSR" id="PIRSR005902-1"/>
    </source>
</evidence>
<evidence type="ECO:0000256" key="3">
    <source>
        <dbReference type="ARBA" id="ARBA00022801"/>
    </source>
</evidence>
<feature type="binding site" evidence="4">
    <location>
        <position position="129"/>
    </location>
    <ligand>
        <name>a divalent metal cation</name>
        <dbReference type="ChEBI" id="CHEBI:60240"/>
        <label>2</label>
    </ligand>
</feature>
<dbReference type="EMBL" id="BGOW01000012">
    <property type="protein sequence ID" value="GBL45496.1"/>
    <property type="molecule type" value="Genomic_DNA"/>
</dbReference>
<comment type="similarity">
    <text evidence="1">Belongs to the metallo-dependent hydrolases superfamily. TatD-type hydrolase family.</text>
</comment>
<dbReference type="Gene3D" id="3.20.20.140">
    <property type="entry name" value="Metal-dependent hydrolases"/>
    <property type="match status" value="1"/>
</dbReference>
<dbReference type="FunFam" id="3.20.20.140:FF:000005">
    <property type="entry name" value="TatD family hydrolase"/>
    <property type="match status" value="1"/>
</dbReference>
<comment type="caution">
    <text evidence="5">The sequence shown here is derived from an EMBL/GenBank/DDBJ whole genome shotgun (WGS) entry which is preliminary data.</text>
</comment>
<feature type="binding site" evidence="4">
    <location>
        <position position="152"/>
    </location>
    <ligand>
        <name>a divalent metal cation</name>
        <dbReference type="ChEBI" id="CHEBI:60240"/>
        <label>2</label>
    </ligand>
</feature>
<evidence type="ECO:0000313" key="5">
    <source>
        <dbReference type="EMBL" id="GBL45496.1"/>
    </source>
</evidence>
<dbReference type="InterPro" id="IPR032466">
    <property type="entry name" value="Metal_Hydrolase"/>
</dbReference>
<dbReference type="PIRSF" id="PIRSF005902">
    <property type="entry name" value="DNase_TatD"/>
    <property type="match status" value="1"/>
</dbReference>
<dbReference type="Proteomes" id="UP000286806">
    <property type="component" value="Unassembled WGS sequence"/>
</dbReference>
<dbReference type="PANTHER" id="PTHR46124">
    <property type="entry name" value="D-AMINOACYL-TRNA DEACYLASE"/>
    <property type="match status" value="1"/>
</dbReference>
<dbReference type="GO" id="GO:0016788">
    <property type="term" value="F:hydrolase activity, acting on ester bonds"/>
    <property type="evidence" value="ECO:0007669"/>
    <property type="project" value="InterPro"/>
</dbReference>
<dbReference type="InterPro" id="IPR018228">
    <property type="entry name" value="DNase_TatD-rel_CS"/>
</dbReference>
<evidence type="ECO:0000313" key="6">
    <source>
        <dbReference type="Proteomes" id="UP000286806"/>
    </source>
</evidence>
<dbReference type="InterPro" id="IPR001130">
    <property type="entry name" value="TatD-like"/>
</dbReference>
<evidence type="ECO:0000256" key="2">
    <source>
        <dbReference type="ARBA" id="ARBA00022723"/>
    </source>
</evidence>
<dbReference type="CDD" id="cd01310">
    <property type="entry name" value="TatD_DNAse"/>
    <property type="match status" value="1"/>
</dbReference>
<dbReference type="PANTHER" id="PTHR46124:SF3">
    <property type="entry name" value="HYDROLASE"/>
    <property type="match status" value="1"/>
</dbReference>
<feature type="binding site" evidence="4">
    <location>
        <position position="202"/>
    </location>
    <ligand>
        <name>a divalent metal cation</name>
        <dbReference type="ChEBI" id="CHEBI:60240"/>
        <label>1</label>
    </ligand>
</feature>
<dbReference type="PROSITE" id="PS01091">
    <property type="entry name" value="TATD_3"/>
    <property type="match status" value="1"/>
</dbReference>
<proteinExistence type="inferred from homology"/>
<evidence type="ECO:0000256" key="1">
    <source>
        <dbReference type="ARBA" id="ARBA00009275"/>
    </source>
</evidence>
<organism evidence="5 6">
    <name type="scientific">Sulfuriferula multivorans</name>
    <dbReference type="NCBI Taxonomy" id="1559896"/>
    <lineage>
        <taxon>Bacteria</taxon>
        <taxon>Pseudomonadati</taxon>
        <taxon>Pseudomonadota</taxon>
        <taxon>Betaproteobacteria</taxon>
        <taxon>Nitrosomonadales</taxon>
        <taxon>Sulfuricellaceae</taxon>
        <taxon>Sulfuriferula</taxon>
    </lineage>
</organism>
<name>A0A401JD48_9PROT</name>
<reference evidence="5 6" key="1">
    <citation type="journal article" date="2019" name="Front. Microbiol.">
        <title>Genomes of Neutrophilic Sulfur-Oxidizing Chemolithoautotrophs Representing 9 Proteobacterial Species From 8 Genera.</title>
        <authorList>
            <person name="Watanabe T."/>
            <person name="Kojima H."/>
            <person name="Umezawa K."/>
            <person name="Hori C."/>
            <person name="Takasuka T.E."/>
            <person name="Kato Y."/>
            <person name="Fukui M."/>
        </authorList>
    </citation>
    <scope>NUCLEOTIDE SEQUENCE [LARGE SCALE GENOMIC DNA]</scope>
    <source>
        <strain evidence="5 6">TTN</strain>
    </source>
</reference>
<feature type="binding site" evidence="4">
    <location>
        <position position="9"/>
    </location>
    <ligand>
        <name>a divalent metal cation</name>
        <dbReference type="ChEBI" id="CHEBI:60240"/>
        <label>1</label>
    </ligand>
</feature>
<feature type="binding site" evidence="4">
    <location>
        <position position="7"/>
    </location>
    <ligand>
        <name>a divalent metal cation</name>
        <dbReference type="ChEBI" id="CHEBI:60240"/>
        <label>1</label>
    </ligand>
</feature>
<dbReference type="Pfam" id="PF01026">
    <property type="entry name" value="TatD_DNase"/>
    <property type="match status" value="1"/>
</dbReference>
<dbReference type="GO" id="GO:0005829">
    <property type="term" value="C:cytosol"/>
    <property type="evidence" value="ECO:0007669"/>
    <property type="project" value="TreeGrafter"/>
</dbReference>
<accession>A0A401JD48</accession>
<feature type="binding site" evidence="4">
    <location>
        <position position="93"/>
    </location>
    <ligand>
        <name>a divalent metal cation</name>
        <dbReference type="ChEBI" id="CHEBI:60240"/>
        <label>1</label>
    </ligand>
</feature>
<dbReference type="PROSITE" id="PS01090">
    <property type="entry name" value="TATD_2"/>
    <property type="match status" value="1"/>
</dbReference>
<gene>
    <name evidence="5" type="ORF">SFMTTN_1305</name>
</gene>
<protein>
    <submittedName>
        <fullName evidence="5">Putative deoxyribonuclease YjjV</fullName>
    </submittedName>
</protein>